<dbReference type="Proteomes" id="UP000185860">
    <property type="component" value="Unassembled WGS sequence"/>
</dbReference>
<name>A0A1U7IJS8_9CYAN</name>
<dbReference type="InterPro" id="IPR058625">
    <property type="entry name" value="MdtA-like_BSH"/>
</dbReference>
<dbReference type="Pfam" id="PF25917">
    <property type="entry name" value="BSH_RND"/>
    <property type="match status" value="1"/>
</dbReference>
<dbReference type="PANTHER" id="PTHR30469:SF39">
    <property type="entry name" value="SLL0180 PROTEIN"/>
    <property type="match status" value="1"/>
</dbReference>
<comment type="caution">
    <text evidence="5">The sequence shown here is derived from an EMBL/GenBank/DDBJ whole genome shotgun (WGS) entry which is preliminary data.</text>
</comment>
<evidence type="ECO:0000313" key="5">
    <source>
        <dbReference type="EMBL" id="OKH37369.1"/>
    </source>
</evidence>
<dbReference type="AlphaFoldDB" id="A0A1U7IJS8"/>
<evidence type="ECO:0000256" key="2">
    <source>
        <dbReference type="SAM" id="Coils"/>
    </source>
</evidence>
<dbReference type="Gene3D" id="1.10.287.470">
    <property type="entry name" value="Helix hairpin bin"/>
    <property type="match status" value="3"/>
</dbReference>
<reference evidence="5 6" key="1">
    <citation type="submission" date="2016-11" db="EMBL/GenBank/DDBJ databases">
        <title>Draft Genome Sequences of Nine Cyanobacterial Strains from Diverse Habitats.</title>
        <authorList>
            <person name="Zhu T."/>
            <person name="Hou S."/>
            <person name="Lu X."/>
            <person name="Hess W.R."/>
        </authorList>
    </citation>
    <scope>NUCLEOTIDE SEQUENCE [LARGE SCALE GENOMIC DNA]</scope>
    <source>
        <strain evidence="5 6">IAM M-71</strain>
    </source>
</reference>
<dbReference type="InterPro" id="IPR006143">
    <property type="entry name" value="RND_pump_MFP"/>
</dbReference>
<proteinExistence type="inferred from homology"/>
<dbReference type="NCBIfam" id="TIGR01730">
    <property type="entry name" value="RND_mfp"/>
    <property type="match status" value="1"/>
</dbReference>
<dbReference type="Gene3D" id="2.40.420.20">
    <property type="match status" value="1"/>
</dbReference>
<dbReference type="STRING" id="454136.NIES2119_14075"/>
<dbReference type="Gene3D" id="2.40.30.170">
    <property type="match status" value="1"/>
</dbReference>
<keyword evidence="2" id="KW-0175">Coiled coil</keyword>
<keyword evidence="3" id="KW-1133">Transmembrane helix</keyword>
<dbReference type="PANTHER" id="PTHR30469">
    <property type="entry name" value="MULTIDRUG RESISTANCE PROTEIN MDTA"/>
    <property type="match status" value="1"/>
</dbReference>
<keyword evidence="3" id="KW-0472">Membrane</keyword>
<dbReference type="RefSeq" id="WP_073594118.1">
    <property type="nucleotide sequence ID" value="NZ_MRCE01000012.1"/>
</dbReference>
<comment type="similarity">
    <text evidence="1">Belongs to the membrane fusion protein (MFP) (TC 8.A.1) family.</text>
</comment>
<evidence type="ECO:0000256" key="3">
    <source>
        <dbReference type="SAM" id="Phobius"/>
    </source>
</evidence>
<protein>
    <submittedName>
        <fullName evidence="5">Efflux transporter periplasmic adaptor subunit</fullName>
    </submittedName>
</protein>
<gene>
    <name evidence="5" type="ORF">NIES2119_14075</name>
</gene>
<dbReference type="SUPFAM" id="SSF111369">
    <property type="entry name" value="HlyD-like secretion proteins"/>
    <property type="match status" value="2"/>
</dbReference>
<keyword evidence="3" id="KW-0812">Transmembrane</keyword>
<evidence type="ECO:0000256" key="1">
    <source>
        <dbReference type="ARBA" id="ARBA00009477"/>
    </source>
</evidence>
<sequence>MEVSELESTANPDIQDISELTGKKRSHFRLIIIFLLLVGGGGIGLWQTMTPTQKSPPAVAQQPPMPVKTLLLKTSSIEESSEFVATLQSRRSITLRPRIQGQISQILVQSGEQVKTGTPILKVDAKPQQASVESRIAAVESSQADLETAKAELASAKADVNNAKATLKALQARQVSEQSNLTLNERDYERFNYLYRQGAVSLQMLDQRRNALEVAKAKIAQTDADIAAQEAAIIKAKAAITKAEATIIKNQRLVKQAQANVKEQAAQLQFYLITAPFAGTVGDIPVKVGDFVDNSSQLTTITDNRSLEVTFSVPNEQALKLRSGMSVELTDGQGKTLGTSRIFFISPKATNDTQSVLIKSLFDNSKGQLKVEQFVRAKVIWKQQLGVLVPTTAIMRFGGETFVFVAESSKSGIVARQRLIKVDSIEGNNYQVISGLKPGEKVVLSGLLALRDGASIASLNQL</sequence>
<dbReference type="GO" id="GO:1990281">
    <property type="term" value="C:efflux pump complex"/>
    <property type="evidence" value="ECO:0007669"/>
    <property type="project" value="TreeGrafter"/>
</dbReference>
<feature type="transmembrane region" description="Helical" evidence="3">
    <location>
        <begin position="28"/>
        <end position="46"/>
    </location>
</feature>
<dbReference type="GO" id="GO:0015562">
    <property type="term" value="F:efflux transmembrane transporter activity"/>
    <property type="evidence" value="ECO:0007669"/>
    <property type="project" value="TreeGrafter"/>
</dbReference>
<dbReference type="OrthoDB" id="5379451at2"/>
<feature type="domain" description="Multidrug resistance protein MdtA-like barrel-sandwich hybrid" evidence="4">
    <location>
        <begin position="92"/>
        <end position="303"/>
    </location>
</feature>
<evidence type="ECO:0000259" key="4">
    <source>
        <dbReference type="Pfam" id="PF25917"/>
    </source>
</evidence>
<feature type="coiled-coil region" evidence="2">
    <location>
        <begin position="139"/>
        <end position="173"/>
    </location>
</feature>
<dbReference type="EMBL" id="MRCE01000012">
    <property type="protein sequence ID" value="OKH37369.1"/>
    <property type="molecule type" value="Genomic_DNA"/>
</dbReference>
<organism evidence="5 6">
    <name type="scientific">[Phormidium ambiguum] IAM M-71</name>
    <dbReference type="NCBI Taxonomy" id="454136"/>
    <lineage>
        <taxon>Bacteria</taxon>
        <taxon>Bacillati</taxon>
        <taxon>Cyanobacteriota</taxon>
        <taxon>Cyanophyceae</taxon>
        <taxon>Oscillatoriophycideae</taxon>
        <taxon>Aerosakkonematales</taxon>
        <taxon>Aerosakkonemataceae</taxon>
        <taxon>Floridanema</taxon>
    </lineage>
</organism>
<evidence type="ECO:0000313" key="6">
    <source>
        <dbReference type="Proteomes" id="UP000185860"/>
    </source>
</evidence>
<accession>A0A1U7IJS8</accession>
<dbReference type="Gene3D" id="2.40.50.100">
    <property type="match status" value="2"/>
</dbReference>